<evidence type="ECO:0000259" key="6">
    <source>
        <dbReference type="Pfam" id="PF08281"/>
    </source>
</evidence>
<evidence type="ECO:0000256" key="2">
    <source>
        <dbReference type="ARBA" id="ARBA00023015"/>
    </source>
</evidence>
<dbReference type="Pfam" id="PF08281">
    <property type="entry name" value="Sigma70_r4_2"/>
    <property type="match status" value="1"/>
</dbReference>
<dbReference type="EMBL" id="JBHUHZ010000001">
    <property type="protein sequence ID" value="MFD2162910.1"/>
    <property type="molecule type" value="Genomic_DNA"/>
</dbReference>
<keyword evidence="8" id="KW-1185">Reference proteome</keyword>
<dbReference type="Gene3D" id="1.10.1740.10">
    <property type="match status" value="1"/>
</dbReference>
<dbReference type="Pfam" id="PF04542">
    <property type="entry name" value="Sigma70_r2"/>
    <property type="match status" value="1"/>
</dbReference>
<proteinExistence type="inferred from homology"/>
<dbReference type="CDD" id="cd06171">
    <property type="entry name" value="Sigma70_r4"/>
    <property type="match status" value="1"/>
</dbReference>
<keyword evidence="2" id="KW-0805">Transcription regulation</keyword>
<dbReference type="InterPro" id="IPR013325">
    <property type="entry name" value="RNA_pol_sigma_r2"/>
</dbReference>
<evidence type="ECO:0000256" key="1">
    <source>
        <dbReference type="ARBA" id="ARBA00010641"/>
    </source>
</evidence>
<dbReference type="RefSeq" id="WP_255902679.1">
    <property type="nucleotide sequence ID" value="NZ_JAFMZO010000003.1"/>
</dbReference>
<comment type="caution">
    <text evidence="7">The sequence shown here is derived from an EMBL/GenBank/DDBJ whole genome shotgun (WGS) entry which is preliminary data.</text>
</comment>
<evidence type="ECO:0000256" key="4">
    <source>
        <dbReference type="ARBA" id="ARBA00023163"/>
    </source>
</evidence>
<dbReference type="SUPFAM" id="SSF88659">
    <property type="entry name" value="Sigma3 and sigma4 domains of RNA polymerase sigma factors"/>
    <property type="match status" value="1"/>
</dbReference>
<sequence>MQKSIGISDLDLIRGCKSGDLKSQELLYKQFYGYAMGVGMRYLSNRDDAMEVVNDSFIKAFNGIKFFNENQPFRAWLRRIIVNTAIDCHRKNLKHQNQEDIDLVVNHGKAAEALENLSAKDILRLLDKLPEIHRTVFNMYELDGFNHDEIADMLNIPVSSSRVYLSRAKDKLRAYILQQQKRDYERAIR</sequence>
<dbReference type="InterPro" id="IPR039425">
    <property type="entry name" value="RNA_pol_sigma-70-like"/>
</dbReference>
<gene>
    <name evidence="7" type="ORF">ACFSJU_10945</name>
</gene>
<dbReference type="PANTHER" id="PTHR43133">
    <property type="entry name" value="RNA POLYMERASE ECF-TYPE SIGMA FACTO"/>
    <property type="match status" value="1"/>
</dbReference>
<name>A0ABW4ZMG7_9SPHI</name>
<evidence type="ECO:0000313" key="8">
    <source>
        <dbReference type="Proteomes" id="UP001597387"/>
    </source>
</evidence>
<accession>A0ABW4ZMG7</accession>
<dbReference type="InterPro" id="IPR013324">
    <property type="entry name" value="RNA_pol_sigma_r3/r4-like"/>
</dbReference>
<dbReference type="PANTHER" id="PTHR43133:SF46">
    <property type="entry name" value="RNA POLYMERASE SIGMA-70 FACTOR ECF SUBFAMILY"/>
    <property type="match status" value="1"/>
</dbReference>
<evidence type="ECO:0000256" key="3">
    <source>
        <dbReference type="ARBA" id="ARBA00023082"/>
    </source>
</evidence>
<evidence type="ECO:0000313" key="7">
    <source>
        <dbReference type="EMBL" id="MFD2162910.1"/>
    </source>
</evidence>
<keyword evidence="3" id="KW-0731">Sigma factor</keyword>
<feature type="domain" description="RNA polymerase sigma factor 70 region 4 type 2" evidence="6">
    <location>
        <begin position="121"/>
        <end position="172"/>
    </location>
</feature>
<organism evidence="7 8">
    <name type="scientific">Paradesertivirga mongoliensis</name>
    <dbReference type="NCBI Taxonomy" id="2100740"/>
    <lineage>
        <taxon>Bacteria</taxon>
        <taxon>Pseudomonadati</taxon>
        <taxon>Bacteroidota</taxon>
        <taxon>Sphingobacteriia</taxon>
        <taxon>Sphingobacteriales</taxon>
        <taxon>Sphingobacteriaceae</taxon>
        <taxon>Paradesertivirga</taxon>
    </lineage>
</organism>
<reference evidence="8" key="1">
    <citation type="journal article" date="2019" name="Int. J. Syst. Evol. Microbiol.">
        <title>The Global Catalogue of Microorganisms (GCM) 10K type strain sequencing project: providing services to taxonomists for standard genome sequencing and annotation.</title>
        <authorList>
            <consortium name="The Broad Institute Genomics Platform"/>
            <consortium name="The Broad Institute Genome Sequencing Center for Infectious Disease"/>
            <person name="Wu L."/>
            <person name="Ma J."/>
        </authorList>
    </citation>
    <scope>NUCLEOTIDE SEQUENCE [LARGE SCALE GENOMIC DNA]</scope>
    <source>
        <strain evidence="8">KCTC 42217</strain>
    </source>
</reference>
<dbReference type="Gene3D" id="1.10.10.10">
    <property type="entry name" value="Winged helix-like DNA-binding domain superfamily/Winged helix DNA-binding domain"/>
    <property type="match status" value="1"/>
</dbReference>
<dbReference type="InterPro" id="IPR007627">
    <property type="entry name" value="RNA_pol_sigma70_r2"/>
</dbReference>
<dbReference type="NCBIfam" id="TIGR02937">
    <property type="entry name" value="sigma70-ECF"/>
    <property type="match status" value="1"/>
</dbReference>
<comment type="similarity">
    <text evidence="1">Belongs to the sigma-70 factor family. ECF subfamily.</text>
</comment>
<dbReference type="InterPro" id="IPR036388">
    <property type="entry name" value="WH-like_DNA-bd_sf"/>
</dbReference>
<dbReference type="InterPro" id="IPR014284">
    <property type="entry name" value="RNA_pol_sigma-70_dom"/>
</dbReference>
<dbReference type="Proteomes" id="UP001597387">
    <property type="component" value="Unassembled WGS sequence"/>
</dbReference>
<feature type="domain" description="RNA polymerase sigma-70 region 2" evidence="5">
    <location>
        <begin position="27"/>
        <end position="92"/>
    </location>
</feature>
<protein>
    <submittedName>
        <fullName evidence="7">RNA polymerase sigma factor</fullName>
    </submittedName>
</protein>
<evidence type="ECO:0000259" key="5">
    <source>
        <dbReference type="Pfam" id="PF04542"/>
    </source>
</evidence>
<keyword evidence="4" id="KW-0804">Transcription</keyword>
<dbReference type="SUPFAM" id="SSF88946">
    <property type="entry name" value="Sigma2 domain of RNA polymerase sigma factors"/>
    <property type="match status" value="1"/>
</dbReference>
<dbReference type="InterPro" id="IPR013249">
    <property type="entry name" value="RNA_pol_sigma70_r4_t2"/>
</dbReference>